<keyword evidence="2" id="KW-1185">Reference proteome</keyword>
<dbReference type="EnsemblBacteria" id="AAS95747">
    <property type="protein sequence ID" value="AAS95747"/>
    <property type="gene ID" value="DVU_1269"/>
</dbReference>
<dbReference type="STRING" id="882.DVU_1269"/>
<proteinExistence type="predicted"/>
<accession>Q72CL4</accession>
<dbReference type="KEGG" id="dvu:DVU_1269"/>
<organism evidence="1 2">
    <name type="scientific">Nitratidesulfovibrio vulgaris (strain ATCC 29579 / DSM 644 / CCUG 34227 / NCIMB 8303 / VKM B-1760 / Hildenborough)</name>
    <name type="common">Desulfovibrio vulgaris</name>
    <dbReference type="NCBI Taxonomy" id="882"/>
    <lineage>
        <taxon>Bacteria</taxon>
        <taxon>Pseudomonadati</taxon>
        <taxon>Thermodesulfobacteriota</taxon>
        <taxon>Desulfovibrionia</taxon>
        <taxon>Desulfovibrionales</taxon>
        <taxon>Desulfovibrionaceae</taxon>
        <taxon>Nitratidesulfovibrio</taxon>
    </lineage>
</organism>
<dbReference type="HOGENOM" id="CLU_3215419_0_0_7"/>
<dbReference type="AlphaFoldDB" id="Q72CL4"/>
<sequence length="44" mass="4621">MLLAMAEGGEALPGAHGVFSGRMLFMLRPVWGGAHLRGVRTGLV</sequence>
<gene>
    <name evidence="1" type="ordered locus">DVU_1269</name>
</gene>
<name>Q72CL4_NITV2</name>
<dbReference type="Proteomes" id="UP000002194">
    <property type="component" value="Chromosome"/>
</dbReference>
<reference evidence="1 2" key="1">
    <citation type="journal article" date="2004" name="Nat. Biotechnol.">
        <title>The genome sequence of the anaerobic, sulfate-reducing bacterium Desulfovibrio vulgaris Hildenborough.</title>
        <authorList>
            <person name="Heidelberg J.F."/>
            <person name="Seshadri R."/>
            <person name="Haveman S.A."/>
            <person name="Hemme C.L."/>
            <person name="Paulsen I.T."/>
            <person name="Kolonay J.F."/>
            <person name="Eisen J.A."/>
            <person name="Ward N."/>
            <person name="Methe B."/>
            <person name="Brinkac L.M."/>
            <person name="Daugherty S.C."/>
            <person name="Deboy R.T."/>
            <person name="Dodson R.J."/>
            <person name="Durkin A.S."/>
            <person name="Madupu R."/>
            <person name="Nelson W.C."/>
            <person name="Sullivan S.A."/>
            <person name="Fouts D."/>
            <person name="Haft D.H."/>
            <person name="Selengut J."/>
            <person name="Peterson J.D."/>
            <person name="Davidsen T.M."/>
            <person name="Zafar N."/>
            <person name="Zhou L."/>
            <person name="Radune D."/>
            <person name="Dimitrov G."/>
            <person name="Hance M."/>
            <person name="Tran K."/>
            <person name="Khouri H."/>
            <person name="Gill J."/>
            <person name="Utterback T.R."/>
            <person name="Feldblyum T.V."/>
            <person name="Wall J.D."/>
            <person name="Voordouw G."/>
            <person name="Fraser C.M."/>
        </authorList>
    </citation>
    <scope>NUCLEOTIDE SEQUENCE [LARGE SCALE GENOMIC DNA]</scope>
    <source>
        <strain evidence="2">ATCC 29579 / DSM 644 / NCIMB 8303 / VKM B-1760 / Hildenborough</strain>
    </source>
</reference>
<dbReference type="PaxDb" id="882-DVU_1269"/>
<protein>
    <submittedName>
        <fullName evidence="1">Uncharacterized protein</fullName>
    </submittedName>
</protein>
<evidence type="ECO:0000313" key="1">
    <source>
        <dbReference type="EMBL" id="AAS95747.1"/>
    </source>
</evidence>
<evidence type="ECO:0000313" key="2">
    <source>
        <dbReference type="Proteomes" id="UP000002194"/>
    </source>
</evidence>
<dbReference type="EMBL" id="AE017285">
    <property type="protein sequence ID" value="AAS95747.1"/>
    <property type="molecule type" value="Genomic_DNA"/>
</dbReference>
<dbReference type="PATRIC" id="fig|882.5.peg.1187"/>